<dbReference type="Pfam" id="PF00989">
    <property type="entry name" value="PAS"/>
    <property type="match status" value="1"/>
</dbReference>
<dbReference type="InterPro" id="IPR036097">
    <property type="entry name" value="HisK_dim/P_sf"/>
</dbReference>
<dbReference type="SMART" id="SM00086">
    <property type="entry name" value="PAC"/>
    <property type="match status" value="1"/>
</dbReference>
<gene>
    <name evidence="13" type="ORF">GJV85_05655</name>
</gene>
<feature type="domain" description="PAC" evidence="12">
    <location>
        <begin position="140"/>
        <end position="194"/>
    </location>
</feature>
<evidence type="ECO:0000313" key="14">
    <source>
        <dbReference type="Proteomes" id="UP000671852"/>
    </source>
</evidence>
<evidence type="ECO:0000256" key="4">
    <source>
        <dbReference type="ARBA" id="ARBA00022679"/>
    </source>
</evidence>
<dbReference type="Pfam" id="PF02518">
    <property type="entry name" value="HATPase_c"/>
    <property type="match status" value="1"/>
</dbReference>
<dbReference type="PANTHER" id="PTHR43065:SF10">
    <property type="entry name" value="PEROXIDE STRESS-ACTIVATED HISTIDINE KINASE MAK3"/>
    <property type="match status" value="1"/>
</dbReference>
<dbReference type="EC" id="2.7.13.3" evidence="2"/>
<dbReference type="PROSITE" id="PS50109">
    <property type="entry name" value="HIS_KIN"/>
    <property type="match status" value="1"/>
</dbReference>
<dbReference type="GO" id="GO:0000155">
    <property type="term" value="F:phosphorelay sensor kinase activity"/>
    <property type="evidence" value="ECO:0007669"/>
    <property type="project" value="InterPro"/>
</dbReference>
<keyword evidence="8" id="KW-0902">Two-component regulatory system</keyword>
<dbReference type="CDD" id="cd00130">
    <property type="entry name" value="PAS"/>
    <property type="match status" value="1"/>
</dbReference>
<dbReference type="InterPro" id="IPR000700">
    <property type="entry name" value="PAS-assoc_C"/>
</dbReference>
<dbReference type="GO" id="GO:0005524">
    <property type="term" value="F:ATP binding"/>
    <property type="evidence" value="ECO:0007669"/>
    <property type="project" value="UniProtKB-KW"/>
</dbReference>
<dbReference type="PRINTS" id="PR00344">
    <property type="entry name" value="BCTRLSENSOR"/>
</dbReference>
<keyword evidence="14" id="KW-1185">Reference proteome</keyword>
<name>A0A975AZT4_9BACT</name>
<dbReference type="Pfam" id="PF00512">
    <property type="entry name" value="HisKA"/>
    <property type="match status" value="1"/>
</dbReference>
<dbReference type="InterPro" id="IPR013767">
    <property type="entry name" value="PAS_fold"/>
</dbReference>
<dbReference type="InterPro" id="IPR000014">
    <property type="entry name" value="PAS"/>
</dbReference>
<dbReference type="InterPro" id="IPR003594">
    <property type="entry name" value="HATPase_dom"/>
</dbReference>
<keyword evidence="7" id="KW-0067">ATP-binding</keyword>
<evidence type="ECO:0000259" key="11">
    <source>
        <dbReference type="PROSITE" id="PS50112"/>
    </source>
</evidence>
<dbReference type="Gene3D" id="3.30.565.10">
    <property type="entry name" value="Histidine kinase-like ATPase, C-terminal domain"/>
    <property type="match status" value="1"/>
</dbReference>
<dbReference type="SMART" id="SM00387">
    <property type="entry name" value="HATPase_c"/>
    <property type="match status" value="1"/>
</dbReference>
<comment type="catalytic activity">
    <reaction evidence="1">
        <text>ATP + protein L-histidine = ADP + protein N-phospho-L-histidine.</text>
        <dbReference type="EC" id="2.7.13.3"/>
    </reaction>
</comment>
<evidence type="ECO:0000256" key="2">
    <source>
        <dbReference type="ARBA" id="ARBA00012438"/>
    </source>
</evidence>
<accession>A0A975AZT4</accession>
<dbReference type="Gene3D" id="3.30.450.20">
    <property type="entry name" value="PAS domain"/>
    <property type="match status" value="1"/>
</dbReference>
<keyword evidence="5" id="KW-0547">Nucleotide-binding</keyword>
<dbReference type="InterPro" id="IPR001610">
    <property type="entry name" value="PAC"/>
</dbReference>
<proteinExistence type="predicted"/>
<protein>
    <recommendedName>
        <fullName evidence="2">histidine kinase</fullName>
        <ecNumber evidence="2">2.7.13.3</ecNumber>
    </recommendedName>
</protein>
<dbReference type="InterPro" id="IPR003661">
    <property type="entry name" value="HisK_dim/P_dom"/>
</dbReference>
<evidence type="ECO:0000256" key="1">
    <source>
        <dbReference type="ARBA" id="ARBA00000085"/>
    </source>
</evidence>
<dbReference type="SMART" id="SM00388">
    <property type="entry name" value="HisKA"/>
    <property type="match status" value="1"/>
</dbReference>
<keyword evidence="6" id="KW-0418">Kinase</keyword>
<feature type="domain" description="Histidine kinase" evidence="10">
    <location>
        <begin position="363"/>
        <end position="577"/>
    </location>
</feature>
<sequence length="577" mass="66771">MSTNSIYNPKGIVIESEYILLQKQLEHEIQKREEAQKLLEEKNLELQRVNEELSSCRYSASQEFLDNLQLLNEYKKAIDYSTLVSITDKKGIITYANDAFVKLSGYSKEELLGSPHNIIRHPSSPPEQFKSMWETLFQKRAWHGVLKNLSKDKETYYVDTTITPILDKTGEIEKFMAIRQDVTELVEATQIIEDERNRTTAIMNEQEGIVLLSSNEKDVTFINQTFFDTFPFDDLNDFKTKHSSISELFLKDNGCLFNSDIHDDWTNPMFDFPNGLHIVCMMDRKNEKKFFSVQAKKVLLDKSHFFLFSFTDITKIKLMEQELETLNSSLKERVIKEVAKNKEKTNHMLQQSRLAQIGEMLSMIAHQWRQPLASISSITGTLSLDIMMDNYKKEFFEERLESINSLTQHLSSTIDDFRDFFKAKKETEETTLDNILNSSLAIISPVFESKNITVEHTSSHPEIILNTYVNELRQIILNIMKNAEDVLLERKVPNAKIWIYCYKDDNYATFSIEDNAGGIPEEHIPKIFDPYFSTKHEKDGTGLGLYMSKTIIEEHCKGKLSVSNTENGAKFIIQLPI</sequence>
<dbReference type="SUPFAM" id="SSF47384">
    <property type="entry name" value="Homodimeric domain of signal transducing histidine kinase"/>
    <property type="match status" value="1"/>
</dbReference>
<dbReference type="EMBL" id="CP046072">
    <property type="protein sequence ID" value="QSZ41611.1"/>
    <property type="molecule type" value="Genomic_DNA"/>
</dbReference>
<dbReference type="CDD" id="cd00082">
    <property type="entry name" value="HisKA"/>
    <property type="match status" value="1"/>
</dbReference>
<reference evidence="13" key="1">
    <citation type="submission" date="2019-11" db="EMBL/GenBank/DDBJ databases">
        <authorList>
            <person name="Kojima H."/>
        </authorList>
    </citation>
    <scope>NUCLEOTIDE SEQUENCE</scope>
    <source>
        <strain evidence="13">H1576</strain>
    </source>
</reference>
<dbReference type="InterPro" id="IPR036890">
    <property type="entry name" value="HATPase_C_sf"/>
</dbReference>
<dbReference type="SMART" id="SM00091">
    <property type="entry name" value="PAS"/>
    <property type="match status" value="1"/>
</dbReference>
<dbReference type="InterPro" id="IPR035965">
    <property type="entry name" value="PAS-like_dom_sf"/>
</dbReference>
<dbReference type="SUPFAM" id="SSF55874">
    <property type="entry name" value="ATPase domain of HSP90 chaperone/DNA topoisomerase II/histidine kinase"/>
    <property type="match status" value="1"/>
</dbReference>
<dbReference type="GO" id="GO:0006355">
    <property type="term" value="P:regulation of DNA-templated transcription"/>
    <property type="evidence" value="ECO:0007669"/>
    <property type="project" value="InterPro"/>
</dbReference>
<dbReference type="KEGG" id="saqt:GJV85_05655"/>
<dbReference type="InterPro" id="IPR005467">
    <property type="entry name" value="His_kinase_dom"/>
</dbReference>
<evidence type="ECO:0000256" key="5">
    <source>
        <dbReference type="ARBA" id="ARBA00022741"/>
    </source>
</evidence>
<evidence type="ECO:0000256" key="9">
    <source>
        <dbReference type="SAM" id="Coils"/>
    </source>
</evidence>
<dbReference type="AlphaFoldDB" id="A0A975AZT4"/>
<dbReference type="Gene3D" id="1.10.287.130">
    <property type="match status" value="1"/>
</dbReference>
<evidence type="ECO:0000313" key="13">
    <source>
        <dbReference type="EMBL" id="QSZ41611.1"/>
    </source>
</evidence>
<dbReference type="SUPFAM" id="SSF55785">
    <property type="entry name" value="PYP-like sensor domain (PAS domain)"/>
    <property type="match status" value="1"/>
</dbReference>
<evidence type="ECO:0000259" key="12">
    <source>
        <dbReference type="PROSITE" id="PS50113"/>
    </source>
</evidence>
<dbReference type="Proteomes" id="UP000671852">
    <property type="component" value="Chromosome"/>
</dbReference>
<reference evidence="13" key="2">
    <citation type="submission" date="2021-04" db="EMBL/GenBank/DDBJ databases">
        <title>Isolation and characterization of a novel species of the genus Sulfurimonas.</title>
        <authorList>
            <person name="Fukui M."/>
        </authorList>
    </citation>
    <scope>NUCLEOTIDE SEQUENCE</scope>
    <source>
        <strain evidence="13">H1576</strain>
    </source>
</reference>
<dbReference type="PROSITE" id="PS50112">
    <property type="entry name" value="PAS"/>
    <property type="match status" value="1"/>
</dbReference>
<dbReference type="NCBIfam" id="TIGR00229">
    <property type="entry name" value="sensory_box"/>
    <property type="match status" value="1"/>
</dbReference>
<keyword evidence="3" id="KW-0597">Phosphoprotein</keyword>
<dbReference type="PANTHER" id="PTHR43065">
    <property type="entry name" value="SENSOR HISTIDINE KINASE"/>
    <property type="match status" value="1"/>
</dbReference>
<evidence type="ECO:0000259" key="10">
    <source>
        <dbReference type="PROSITE" id="PS50109"/>
    </source>
</evidence>
<dbReference type="RefSeq" id="WP_242689846.1">
    <property type="nucleotide sequence ID" value="NZ_CP046072.1"/>
</dbReference>
<evidence type="ECO:0000256" key="8">
    <source>
        <dbReference type="ARBA" id="ARBA00023012"/>
    </source>
</evidence>
<organism evidence="13 14">
    <name type="scientific">Sulfurimonas aquatica</name>
    <dbReference type="NCBI Taxonomy" id="2672570"/>
    <lineage>
        <taxon>Bacteria</taxon>
        <taxon>Pseudomonadati</taxon>
        <taxon>Campylobacterota</taxon>
        <taxon>Epsilonproteobacteria</taxon>
        <taxon>Campylobacterales</taxon>
        <taxon>Sulfurimonadaceae</taxon>
        <taxon>Sulfurimonas</taxon>
    </lineage>
</organism>
<evidence type="ECO:0000256" key="6">
    <source>
        <dbReference type="ARBA" id="ARBA00022777"/>
    </source>
</evidence>
<evidence type="ECO:0000256" key="3">
    <source>
        <dbReference type="ARBA" id="ARBA00022553"/>
    </source>
</evidence>
<dbReference type="InterPro" id="IPR004358">
    <property type="entry name" value="Sig_transdc_His_kin-like_C"/>
</dbReference>
<keyword evidence="4" id="KW-0808">Transferase</keyword>
<keyword evidence="9" id="KW-0175">Coiled coil</keyword>
<feature type="coiled-coil region" evidence="9">
    <location>
        <begin position="22"/>
        <end position="52"/>
    </location>
</feature>
<dbReference type="PROSITE" id="PS50113">
    <property type="entry name" value="PAC"/>
    <property type="match status" value="1"/>
</dbReference>
<feature type="domain" description="PAS" evidence="11">
    <location>
        <begin position="70"/>
        <end position="113"/>
    </location>
</feature>
<evidence type="ECO:0000256" key="7">
    <source>
        <dbReference type="ARBA" id="ARBA00022840"/>
    </source>
</evidence>